<dbReference type="EMBL" id="JABFAC010000003">
    <property type="protein sequence ID" value="MBA0609073.1"/>
    <property type="molecule type" value="Genomic_DNA"/>
</dbReference>
<accession>A0A7J8R650</accession>
<name>A0A7J8R650_GOSDV</name>
<sequence>MRDLEFITKTFIKFTTSR</sequence>
<keyword evidence="2" id="KW-1185">Reference proteome</keyword>
<evidence type="ECO:0000313" key="2">
    <source>
        <dbReference type="Proteomes" id="UP000593561"/>
    </source>
</evidence>
<proteinExistence type="predicted"/>
<evidence type="ECO:0000313" key="1">
    <source>
        <dbReference type="EMBL" id="MBA0609073.1"/>
    </source>
</evidence>
<reference evidence="1 2" key="1">
    <citation type="journal article" date="2019" name="Genome Biol. Evol.">
        <title>Insights into the evolution of the New World diploid cottons (Gossypium, subgenus Houzingenia) based on genome sequencing.</title>
        <authorList>
            <person name="Grover C.E."/>
            <person name="Arick M.A. 2nd"/>
            <person name="Thrash A."/>
            <person name="Conover J.L."/>
            <person name="Sanders W.S."/>
            <person name="Peterson D.G."/>
            <person name="Frelichowski J.E."/>
            <person name="Scheffler J.A."/>
            <person name="Scheffler B.E."/>
            <person name="Wendel J.F."/>
        </authorList>
    </citation>
    <scope>NUCLEOTIDE SEQUENCE [LARGE SCALE GENOMIC DNA]</scope>
    <source>
        <strain evidence="1">27</strain>
        <tissue evidence="1">Leaf</tissue>
    </source>
</reference>
<dbReference type="AlphaFoldDB" id="A0A7J8R650"/>
<gene>
    <name evidence="1" type="ORF">Godav_021196</name>
</gene>
<organism evidence="1 2">
    <name type="scientific">Gossypium davidsonii</name>
    <name type="common">Davidson's cotton</name>
    <name type="synonym">Gossypium klotzschianum subsp. davidsonii</name>
    <dbReference type="NCBI Taxonomy" id="34287"/>
    <lineage>
        <taxon>Eukaryota</taxon>
        <taxon>Viridiplantae</taxon>
        <taxon>Streptophyta</taxon>
        <taxon>Embryophyta</taxon>
        <taxon>Tracheophyta</taxon>
        <taxon>Spermatophyta</taxon>
        <taxon>Magnoliopsida</taxon>
        <taxon>eudicotyledons</taxon>
        <taxon>Gunneridae</taxon>
        <taxon>Pentapetalae</taxon>
        <taxon>rosids</taxon>
        <taxon>malvids</taxon>
        <taxon>Malvales</taxon>
        <taxon>Malvaceae</taxon>
        <taxon>Malvoideae</taxon>
        <taxon>Gossypium</taxon>
    </lineage>
</organism>
<comment type="caution">
    <text evidence="1">The sequence shown here is derived from an EMBL/GenBank/DDBJ whole genome shotgun (WGS) entry which is preliminary data.</text>
</comment>
<dbReference type="Proteomes" id="UP000593561">
    <property type="component" value="Unassembled WGS sequence"/>
</dbReference>
<protein>
    <submittedName>
        <fullName evidence="1">Uncharacterized protein</fullName>
    </submittedName>
</protein>